<dbReference type="GO" id="GO:0016757">
    <property type="term" value="F:glycosyltransferase activity"/>
    <property type="evidence" value="ECO:0007669"/>
    <property type="project" value="UniProtKB-KW"/>
</dbReference>
<dbReference type="AlphaFoldDB" id="A0A4S4BFU5"/>
<feature type="domain" description="Methyltransferase type 11" evidence="7">
    <location>
        <begin position="554"/>
        <end position="648"/>
    </location>
</feature>
<dbReference type="Pfam" id="PF08241">
    <property type="entry name" value="Methyltransf_11"/>
    <property type="match status" value="1"/>
</dbReference>
<evidence type="ECO:0000259" key="6">
    <source>
        <dbReference type="Pfam" id="PF00535"/>
    </source>
</evidence>
<feature type="region of interest" description="Disordered" evidence="5">
    <location>
        <begin position="450"/>
        <end position="490"/>
    </location>
</feature>
<comment type="similarity">
    <text evidence="2">Belongs to the glycosyltransferase 2 family.</text>
</comment>
<evidence type="ECO:0000256" key="1">
    <source>
        <dbReference type="ARBA" id="ARBA00004776"/>
    </source>
</evidence>
<dbReference type="Pfam" id="PF00535">
    <property type="entry name" value="Glycos_transf_2"/>
    <property type="match status" value="1"/>
</dbReference>
<dbReference type="Proteomes" id="UP000310636">
    <property type="component" value="Unassembled WGS sequence"/>
</dbReference>
<gene>
    <name evidence="8" type="ORF">E6C55_29940</name>
</gene>
<dbReference type="InterPro" id="IPR013216">
    <property type="entry name" value="Methyltransf_11"/>
</dbReference>
<name>A0A4S4BFU5_9BACL</name>
<dbReference type="EMBL" id="SSOB01000059">
    <property type="protein sequence ID" value="THF73250.1"/>
    <property type="molecule type" value="Genomic_DNA"/>
</dbReference>
<dbReference type="Gene3D" id="3.90.550.10">
    <property type="entry name" value="Spore Coat Polysaccharide Biosynthesis Protein SpsA, Chain A"/>
    <property type="match status" value="1"/>
</dbReference>
<dbReference type="CDD" id="cd04186">
    <property type="entry name" value="GT_2_like_c"/>
    <property type="match status" value="1"/>
</dbReference>
<dbReference type="Gene3D" id="3.40.50.150">
    <property type="entry name" value="Vaccinia Virus protein VP39"/>
    <property type="match status" value="2"/>
</dbReference>
<feature type="compositionally biased region" description="Pro residues" evidence="5">
    <location>
        <begin position="467"/>
        <end position="479"/>
    </location>
</feature>
<dbReference type="SUPFAM" id="SSF53448">
    <property type="entry name" value="Nucleotide-diphospho-sugar transferases"/>
    <property type="match status" value="1"/>
</dbReference>
<sequence>MTTSIIVATFNQLEETRRCLDSVRRHTPEGSYELIFVDNGSTDGTVDWLRRQPDVRLVENESNEGFPKAVNRGARLASGERLLLLNNDTAATPRWLEQLTAALESAEDVGAVGPVTNRAGYGQAIETKYRTPEELERFAEAYNVSNSGSWRKRLKLIGFCLLIKRKAWEEVGELDESFGIGNFEDDDWCWRARRVGYKLMLCEDTFVHHEGSASFRHDPELYRRLMKDNSSRFERKWGFQPTAAMNVRTDVLDALEPYCTGKKGLKVLEIGCGCGGTLLELSNRHPDYRLFGFEAHEPAAAAARLVAEKIWSVADPGLWSPEAGEYDYDVVLLHDIFGAVIPPEALGVAAGLLKEGGAVLATVPNRLHFSHVKAYLAPQNRLAPGTMLSEAEARRRFEEAGYERIETVRTADRIDAESVEALLKLMGRGRRDDFSVLYYLFRAVKGAATKTNRPGGEAGRVEEPTAAPSPDPAESPPAATPTAAAESADTAIAAGPQARGPISAQLPKAQQDVAFTGERLVLSDAVLGSHPDVFAEHVYRYRLAQPYAFGKLVLDAACGTGYGTRMLKDAGALAVSGIDVDAVSVELAARDYGGPGVAFKVGNVLSLPFPDGVFDLVVSFETIEHVPDGSDWLKEAARVLKPGGRLIISTPNRDVTNPHRQFGQSMSNPYHCFEYSLGEFVGELAALYDIESIHGQTFFGPHGRVAPDWADIAASLGASPFDLPGLHHDLAKYFAPAPLGRIKNARPSYAVAICRKKG</sequence>
<evidence type="ECO:0000256" key="3">
    <source>
        <dbReference type="ARBA" id="ARBA00022676"/>
    </source>
</evidence>
<keyword evidence="8" id="KW-0489">Methyltransferase</keyword>
<dbReference type="CDD" id="cd02440">
    <property type="entry name" value="AdoMet_MTases"/>
    <property type="match status" value="2"/>
</dbReference>
<dbReference type="RefSeq" id="WP_136373513.1">
    <property type="nucleotide sequence ID" value="NZ_SSOB01000059.1"/>
</dbReference>
<accession>A0A4S4BFU5</accession>
<evidence type="ECO:0000256" key="4">
    <source>
        <dbReference type="ARBA" id="ARBA00022679"/>
    </source>
</evidence>
<dbReference type="PANTHER" id="PTHR43179:SF12">
    <property type="entry name" value="GALACTOFURANOSYLTRANSFERASE GLFT2"/>
    <property type="match status" value="1"/>
</dbReference>
<feature type="domain" description="Glycosyltransferase 2-like" evidence="6">
    <location>
        <begin position="4"/>
        <end position="131"/>
    </location>
</feature>
<dbReference type="GO" id="GO:0032259">
    <property type="term" value="P:methylation"/>
    <property type="evidence" value="ECO:0007669"/>
    <property type="project" value="UniProtKB-KW"/>
</dbReference>
<dbReference type="InterPro" id="IPR001173">
    <property type="entry name" value="Glyco_trans_2-like"/>
</dbReference>
<keyword evidence="3" id="KW-0328">Glycosyltransferase</keyword>
<dbReference type="Pfam" id="PF13489">
    <property type="entry name" value="Methyltransf_23"/>
    <property type="match status" value="1"/>
</dbReference>
<organism evidence="8 9">
    <name type="scientific">Cohnella fermenti</name>
    <dbReference type="NCBI Taxonomy" id="2565925"/>
    <lineage>
        <taxon>Bacteria</taxon>
        <taxon>Bacillati</taxon>
        <taxon>Bacillota</taxon>
        <taxon>Bacilli</taxon>
        <taxon>Bacillales</taxon>
        <taxon>Paenibacillaceae</taxon>
        <taxon>Cohnella</taxon>
    </lineage>
</organism>
<dbReference type="SUPFAM" id="SSF53335">
    <property type="entry name" value="S-adenosyl-L-methionine-dependent methyltransferases"/>
    <property type="match status" value="2"/>
</dbReference>
<dbReference type="PANTHER" id="PTHR43179">
    <property type="entry name" value="RHAMNOSYLTRANSFERASE WBBL"/>
    <property type="match status" value="1"/>
</dbReference>
<keyword evidence="9" id="KW-1185">Reference proteome</keyword>
<evidence type="ECO:0000259" key="7">
    <source>
        <dbReference type="Pfam" id="PF08241"/>
    </source>
</evidence>
<dbReference type="GO" id="GO:0008757">
    <property type="term" value="F:S-adenosylmethionine-dependent methyltransferase activity"/>
    <property type="evidence" value="ECO:0007669"/>
    <property type="project" value="InterPro"/>
</dbReference>
<protein>
    <submittedName>
        <fullName evidence="8">Methyltransferase domain-containing protein</fullName>
    </submittedName>
</protein>
<comment type="caution">
    <text evidence="8">The sequence shown here is derived from an EMBL/GenBank/DDBJ whole genome shotgun (WGS) entry which is preliminary data.</text>
</comment>
<evidence type="ECO:0000256" key="5">
    <source>
        <dbReference type="SAM" id="MobiDB-lite"/>
    </source>
</evidence>
<comment type="pathway">
    <text evidence="1">Cell wall biogenesis; cell wall polysaccharide biosynthesis.</text>
</comment>
<keyword evidence="4 8" id="KW-0808">Transferase</keyword>
<evidence type="ECO:0000256" key="2">
    <source>
        <dbReference type="ARBA" id="ARBA00006739"/>
    </source>
</evidence>
<dbReference type="InterPro" id="IPR029063">
    <property type="entry name" value="SAM-dependent_MTases_sf"/>
</dbReference>
<reference evidence="8 9" key="1">
    <citation type="submission" date="2019-04" db="EMBL/GenBank/DDBJ databases">
        <title>Cohnella sp. nov. isolated from preserved vegetables.</title>
        <authorList>
            <person name="Lin S.-Y."/>
            <person name="Hung M.-H."/>
            <person name="Young C.-C."/>
        </authorList>
    </citation>
    <scope>NUCLEOTIDE SEQUENCE [LARGE SCALE GENOMIC DNA]</scope>
    <source>
        <strain evidence="8 9">CC-MHH1044</strain>
    </source>
</reference>
<proteinExistence type="inferred from homology"/>
<feature type="compositionally biased region" description="Low complexity" evidence="5">
    <location>
        <begin position="480"/>
        <end position="490"/>
    </location>
</feature>
<dbReference type="OrthoDB" id="8936324at2"/>
<evidence type="ECO:0000313" key="9">
    <source>
        <dbReference type="Proteomes" id="UP000310636"/>
    </source>
</evidence>
<evidence type="ECO:0000313" key="8">
    <source>
        <dbReference type="EMBL" id="THF73250.1"/>
    </source>
</evidence>
<dbReference type="InterPro" id="IPR029044">
    <property type="entry name" value="Nucleotide-diphossugar_trans"/>
</dbReference>